<sequence>MSTDLVGLNYASNTTTTASGLLNGTGTTSGTSSTSSLNAGGLSIQGDGGDEKKFSQGAEMMQKLKDLQSSDPDKFKEVAQTISDKLTEAAKNSTDSKASGMLTKMADKFASAAKSGDMSALTPAEAPAGAAGANGQAAMKYAKSSGSNPMEQLDSAISSALSGVDSTSA</sequence>
<dbReference type="OrthoDB" id="5460035at2"/>
<organism evidence="2">
    <name type="scientific">Desulfovibrio sp. U5L</name>
    <dbReference type="NCBI Taxonomy" id="596152"/>
    <lineage>
        <taxon>Bacteria</taxon>
        <taxon>Pseudomonadati</taxon>
        <taxon>Thermodesulfobacteriota</taxon>
        <taxon>Desulfovibrionia</taxon>
        <taxon>Desulfovibrionales</taxon>
        <taxon>Desulfovibrionaceae</taxon>
        <taxon>Desulfovibrio</taxon>
    </lineage>
</organism>
<feature type="region of interest" description="Disordered" evidence="1">
    <location>
        <begin position="114"/>
        <end position="169"/>
    </location>
</feature>
<gene>
    <name evidence="2" type="ORF">DesU5LDRAFT_2834</name>
</gene>
<dbReference type="EMBL" id="JH600068">
    <property type="protein sequence ID" value="EIG54477.1"/>
    <property type="molecule type" value="Genomic_DNA"/>
</dbReference>
<evidence type="ECO:0000313" key="2">
    <source>
        <dbReference type="EMBL" id="EIG54477.1"/>
    </source>
</evidence>
<feature type="compositionally biased region" description="Low complexity" evidence="1">
    <location>
        <begin position="15"/>
        <end position="42"/>
    </location>
</feature>
<reference evidence="2" key="1">
    <citation type="submission" date="2011-11" db="EMBL/GenBank/DDBJ databases">
        <title>Improved High-Quality Draft sequence of Desulfovibrio sp. U5L.</title>
        <authorList>
            <consortium name="US DOE Joint Genome Institute"/>
            <person name="Lucas S."/>
            <person name="Han J."/>
            <person name="Lapidus A."/>
            <person name="Cheng J.-F."/>
            <person name="Goodwin L."/>
            <person name="Pitluck S."/>
            <person name="Peters L."/>
            <person name="Ovchinnikova G."/>
            <person name="Held B."/>
            <person name="Detter J.C."/>
            <person name="Han C."/>
            <person name="Tapia R."/>
            <person name="Land M."/>
            <person name="Hauser L."/>
            <person name="Kyrpides N."/>
            <person name="Ivanova N."/>
            <person name="Pagani I."/>
            <person name="Gabster J."/>
            <person name="Walker C."/>
            <person name="Stolyar S."/>
            <person name="Stahl D."/>
            <person name="Arkin A."/>
            <person name="Dehal P."/>
            <person name="Hazen T."/>
            <person name="Woyke T."/>
        </authorList>
    </citation>
    <scope>NUCLEOTIDE SEQUENCE [LARGE SCALE GENOMIC DNA]</scope>
    <source>
        <strain evidence="2">U5L</strain>
    </source>
</reference>
<dbReference type="HOGENOM" id="CLU_1608201_0_0_7"/>
<dbReference type="eggNOG" id="ENOG5033HP2">
    <property type="taxonomic scope" value="Bacteria"/>
</dbReference>
<protein>
    <submittedName>
        <fullName evidence="2">Uncharacterized protein</fullName>
    </submittedName>
</protein>
<dbReference type="AlphaFoldDB" id="I2Q3X1"/>
<feature type="region of interest" description="Disordered" evidence="1">
    <location>
        <begin position="15"/>
        <end position="57"/>
    </location>
</feature>
<name>I2Q3X1_9BACT</name>
<feature type="compositionally biased region" description="Polar residues" evidence="1">
    <location>
        <begin position="144"/>
        <end position="169"/>
    </location>
</feature>
<accession>I2Q3X1</accession>
<proteinExistence type="predicted"/>
<feature type="compositionally biased region" description="Low complexity" evidence="1">
    <location>
        <begin position="120"/>
        <end position="142"/>
    </location>
</feature>
<evidence type="ECO:0000256" key="1">
    <source>
        <dbReference type="SAM" id="MobiDB-lite"/>
    </source>
</evidence>